<evidence type="ECO:0000256" key="1">
    <source>
        <dbReference type="ARBA" id="ARBA00004323"/>
    </source>
</evidence>
<protein>
    <recommendedName>
        <fullName evidence="7">Exostosin GT47 domain-containing protein</fullName>
    </recommendedName>
</protein>
<feature type="transmembrane region" description="Helical" evidence="6">
    <location>
        <begin position="12"/>
        <end position="32"/>
    </location>
</feature>
<dbReference type="Proteomes" id="UP001085076">
    <property type="component" value="Miscellaneous, Linkage group lg02"/>
</dbReference>
<proteinExistence type="inferred from homology"/>
<reference evidence="8" key="1">
    <citation type="submission" date="2021-03" db="EMBL/GenBank/DDBJ databases">
        <authorList>
            <person name="Li Z."/>
            <person name="Yang C."/>
        </authorList>
    </citation>
    <scope>NUCLEOTIDE SEQUENCE</scope>
    <source>
        <strain evidence="8">Dzin_1.0</strain>
        <tissue evidence="8">Leaf</tissue>
    </source>
</reference>
<evidence type="ECO:0000256" key="4">
    <source>
        <dbReference type="ARBA" id="ARBA00022968"/>
    </source>
</evidence>
<keyword evidence="3" id="KW-0808">Transferase</keyword>
<keyword evidence="6" id="KW-0472">Membrane</keyword>
<organism evidence="8 9">
    <name type="scientific">Dioscorea zingiberensis</name>
    <dbReference type="NCBI Taxonomy" id="325984"/>
    <lineage>
        <taxon>Eukaryota</taxon>
        <taxon>Viridiplantae</taxon>
        <taxon>Streptophyta</taxon>
        <taxon>Embryophyta</taxon>
        <taxon>Tracheophyta</taxon>
        <taxon>Spermatophyta</taxon>
        <taxon>Magnoliopsida</taxon>
        <taxon>Liliopsida</taxon>
        <taxon>Dioscoreales</taxon>
        <taxon>Dioscoreaceae</taxon>
        <taxon>Dioscorea</taxon>
    </lineage>
</organism>
<feature type="domain" description="Exostosin GT47" evidence="7">
    <location>
        <begin position="47"/>
        <end position="379"/>
    </location>
</feature>
<reference evidence="8" key="2">
    <citation type="journal article" date="2022" name="Hortic Res">
        <title>The genome of Dioscorea zingiberensis sheds light on the biosynthesis, origin and evolution of the medicinally important diosgenin saponins.</title>
        <authorList>
            <person name="Li Y."/>
            <person name="Tan C."/>
            <person name="Li Z."/>
            <person name="Guo J."/>
            <person name="Li S."/>
            <person name="Chen X."/>
            <person name="Wang C."/>
            <person name="Dai X."/>
            <person name="Yang H."/>
            <person name="Song W."/>
            <person name="Hou L."/>
            <person name="Xu J."/>
            <person name="Tong Z."/>
            <person name="Xu A."/>
            <person name="Yuan X."/>
            <person name="Wang W."/>
            <person name="Yang Q."/>
            <person name="Chen L."/>
            <person name="Sun Z."/>
            <person name="Wang K."/>
            <person name="Pan B."/>
            <person name="Chen J."/>
            <person name="Bao Y."/>
            <person name="Liu F."/>
            <person name="Qi X."/>
            <person name="Gang D.R."/>
            <person name="Wen J."/>
            <person name="Li J."/>
        </authorList>
    </citation>
    <scope>NUCLEOTIDE SEQUENCE</scope>
    <source>
        <strain evidence="8">Dzin_1.0</strain>
    </source>
</reference>
<dbReference type="EMBL" id="JAGGNH010000002">
    <property type="protein sequence ID" value="KAJ0981594.1"/>
    <property type="molecule type" value="Genomic_DNA"/>
</dbReference>
<comment type="caution">
    <text evidence="8">The sequence shown here is derived from an EMBL/GenBank/DDBJ whole genome shotgun (WGS) entry which is preliminary data.</text>
</comment>
<keyword evidence="5" id="KW-0333">Golgi apparatus</keyword>
<keyword evidence="3" id="KW-0328">Glycosyltransferase</keyword>
<name>A0A9D5CZ48_9LILI</name>
<keyword evidence="9" id="KW-1185">Reference proteome</keyword>
<sequence>MLPSKAEYGVQHCFSSLLMIMVFMLLLIHLHYTPPLRSPSSGFTDPCTGKYIYIHNIPERYNSDFLRDCHTLSPWADMCSSITNAGLGPHITNTDNSDEILSGNCWYNSNQFTLDIIFHNRMKHYECLTDDHSLASAIFIPFYAGLDIGRHLWGANTSVRDSDSMELLHWLRSRPEWQRMGGKDHFLVAGRVTWDFRRVRVSGWGNQFLNLPEAQNMTTLIIESSPWNSNDFAIPYPTYFHPHTKNELHSWQEKMRQVKRQWLFAFAGAPRANKSLAIRESIMEQCSASQRCKLLDCRTNDCLSPTSIMRLFQSSVFCLQPKGDSYTRRSVFDAMVSGCVPVFFHPGTAYVQYTWHLPKNYSLYSVFVPEDDLNEGKVRIEELLSKFSDGEVRRMREEVIKMIPTLIYGDPRLRLEGWKDAFDVAVEGVIQRVSNMKKEMEKGLSVIQVSDERESWKYALTGGKGGKHEWDRFFQTYVP</sequence>
<comment type="subcellular location">
    <subcellularLocation>
        <location evidence="1">Golgi apparatus membrane</location>
        <topology evidence="1">Single-pass type II membrane protein</topology>
    </subcellularLocation>
</comment>
<dbReference type="AlphaFoldDB" id="A0A9D5CZ48"/>
<evidence type="ECO:0000313" key="9">
    <source>
        <dbReference type="Proteomes" id="UP001085076"/>
    </source>
</evidence>
<keyword evidence="6" id="KW-1133">Transmembrane helix</keyword>
<evidence type="ECO:0000259" key="7">
    <source>
        <dbReference type="Pfam" id="PF03016"/>
    </source>
</evidence>
<dbReference type="GO" id="GO:0016757">
    <property type="term" value="F:glycosyltransferase activity"/>
    <property type="evidence" value="ECO:0007669"/>
    <property type="project" value="UniProtKB-KW"/>
</dbReference>
<evidence type="ECO:0000256" key="3">
    <source>
        <dbReference type="ARBA" id="ARBA00022676"/>
    </source>
</evidence>
<accession>A0A9D5CZ48</accession>
<evidence type="ECO:0000256" key="5">
    <source>
        <dbReference type="ARBA" id="ARBA00023034"/>
    </source>
</evidence>
<keyword evidence="4" id="KW-0735">Signal-anchor</keyword>
<evidence type="ECO:0000256" key="2">
    <source>
        <dbReference type="ARBA" id="ARBA00010271"/>
    </source>
</evidence>
<dbReference type="OrthoDB" id="1924787at2759"/>
<gene>
    <name evidence="8" type="ORF">J5N97_009849</name>
</gene>
<dbReference type="PANTHER" id="PTHR11062">
    <property type="entry name" value="EXOSTOSIN HEPARAN SULFATE GLYCOSYLTRANSFERASE -RELATED"/>
    <property type="match status" value="1"/>
</dbReference>
<dbReference type="Pfam" id="PF03016">
    <property type="entry name" value="Exostosin_GT47"/>
    <property type="match status" value="1"/>
</dbReference>
<dbReference type="InterPro" id="IPR004263">
    <property type="entry name" value="Exostosin"/>
</dbReference>
<keyword evidence="6" id="KW-0812">Transmembrane</keyword>
<comment type="similarity">
    <text evidence="2">Belongs to the glycosyltransferase 47 family.</text>
</comment>
<evidence type="ECO:0000256" key="6">
    <source>
        <dbReference type="SAM" id="Phobius"/>
    </source>
</evidence>
<dbReference type="InterPro" id="IPR040911">
    <property type="entry name" value="Exostosin_GT47"/>
</dbReference>
<evidence type="ECO:0000313" key="8">
    <source>
        <dbReference type="EMBL" id="KAJ0981594.1"/>
    </source>
</evidence>
<dbReference type="GO" id="GO:0000139">
    <property type="term" value="C:Golgi membrane"/>
    <property type="evidence" value="ECO:0007669"/>
    <property type="project" value="UniProtKB-SubCell"/>
</dbReference>
<dbReference type="PANTHER" id="PTHR11062:SF117">
    <property type="entry name" value="XYLOGLUCAN-SPECIFIC GALACTURONOSYLTRANSFERASE 1"/>
    <property type="match status" value="1"/>
</dbReference>